<evidence type="ECO:0000313" key="2">
    <source>
        <dbReference type="EMBL" id="KAG1817508.1"/>
    </source>
</evidence>
<keyword evidence="3" id="KW-1185">Reference proteome</keyword>
<comment type="caution">
    <text evidence="2">The sequence shown here is derived from an EMBL/GenBank/DDBJ whole genome shotgun (WGS) entry which is preliminary data.</text>
</comment>
<sequence length="172" mass="18835">MPAEDIAPPTMSQPTTNTAITTASIPPTYHMNTDSHTGKRNCPASPVADTNHTSNQTNRKVQKQTSASSAPANKHLNIKQPPQSPAAQHQWDFLRLGTTTMAEILVNGVRTLDSSFRITATSPGGFHTPQLGQLTWGNVSQVLKERWPQKEGAKAWVHTYWAKHESNAQSMV</sequence>
<gene>
    <name evidence="2" type="ORF">BJ212DRAFT_1480079</name>
</gene>
<protein>
    <submittedName>
        <fullName evidence="2">Uncharacterized protein</fullName>
    </submittedName>
</protein>
<name>A0A9P7JE91_9AGAM</name>
<reference evidence="2" key="1">
    <citation type="journal article" date="2020" name="New Phytol.">
        <title>Comparative genomics reveals dynamic genome evolution in host specialist ectomycorrhizal fungi.</title>
        <authorList>
            <person name="Lofgren L.A."/>
            <person name="Nguyen N.H."/>
            <person name="Vilgalys R."/>
            <person name="Ruytinx J."/>
            <person name="Liao H.L."/>
            <person name="Branco S."/>
            <person name="Kuo A."/>
            <person name="LaButti K."/>
            <person name="Lipzen A."/>
            <person name="Andreopoulos W."/>
            <person name="Pangilinan J."/>
            <person name="Riley R."/>
            <person name="Hundley H."/>
            <person name="Na H."/>
            <person name="Barry K."/>
            <person name="Grigoriev I.V."/>
            <person name="Stajich J.E."/>
            <person name="Kennedy P.G."/>
        </authorList>
    </citation>
    <scope>NUCLEOTIDE SEQUENCE</scope>
    <source>
        <strain evidence="2">MN1</strain>
    </source>
</reference>
<organism evidence="2 3">
    <name type="scientific">Suillus subaureus</name>
    <dbReference type="NCBI Taxonomy" id="48587"/>
    <lineage>
        <taxon>Eukaryota</taxon>
        <taxon>Fungi</taxon>
        <taxon>Dikarya</taxon>
        <taxon>Basidiomycota</taxon>
        <taxon>Agaricomycotina</taxon>
        <taxon>Agaricomycetes</taxon>
        <taxon>Agaricomycetidae</taxon>
        <taxon>Boletales</taxon>
        <taxon>Suillineae</taxon>
        <taxon>Suillaceae</taxon>
        <taxon>Suillus</taxon>
    </lineage>
</organism>
<dbReference type="EMBL" id="JABBWG010000013">
    <property type="protein sequence ID" value="KAG1817508.1"/>
    <property type="molecule type" value="Genomic_DNA"/>
</dbReference>
<evidence type="ECO:0000313" key="3">
    <source>
        <dbReference type="Proteomes" id="UP000807769"/>
    </source>
</evidence>
<evidence type="ECO:0000256" key="1">
    <source>
        <dbReference type="SAM" id="MobiDB-lite"/>
    </source>
</evidence>
<dbReference type="RefSeq" id="XP_041193750.1">
    <property type="nucleotide sequence ID" value="XM_041340007.1"/>
</dbReference>
<feature type="region of interest" description="Disordered" evidence="1">
    <location>
        <begin position="1"/>
        <end position="86"/>
    </location>
</feature>
<feature type="compositionally biased region" description="Polar residues" evidence="1">
    <location>
        <begin position="48"/>
        <end position="71"/>
    </location>
</feature>
<dbReference type="AlphaFoldDB" id="A0A9P7JE91"/>
<dbReference type="OrthoDB" id="2665632at2759"/>
<accession>A0A9P7JE91</accession>
<dbReference type="GeneID" id="64634023"/>
<feature type="compositionally biased region" description="Polar residues" evidence="1">
    <location>
        <begin position="10"/>
        <end position="35"/>
    </location>
</feature>
<proteinExistence type="predicted"/>
<dbReference type="Proteomes" id="UP000807769">
    <property type="component" value="Unassembled WGS sequence"/>
</dbReference>